<evidence type="ECO:0000313" key="2">
    <source>
        <dbReference type="EMBL" id="GGB14036.1"/>
    </source>
</evidence>
<proteinExistence type="inferred from homology"/>
<evidence type="ECO:0000313" key="3">
    <source>
        <dbReference type="Proteomes" id="UP000646478"/>
    </source>
</evidence>
<comment type="similarity">
    <text evidence="1">Belongs to the transposase 8 family.</text>
</comment>
<sequence length="142" mass="16009">MTRMSIIEGTPGGRVDRLEIVNTGRRRNFSTEAKLRIVAESFRGENQINATAQRHGISRSQLYRWRKTFGESLLRAARQEGFVRAVVVPNPPGVELPTPVRTERWEKDRMEIVSANGRRVIVGSGVDVDTLLAIVRGLETLR</sequence>
<dbReference type="AlphaFoldDB" id="A0A916SSH6"/>
<dbReference type="InterPro" id="IPR036388">
    <property type="entry name" value="WH-like_DNA-bd_sf"/>
</dbReference>
<accession>A0A916SSH6</accession>
<dbReference type="Pfam" id="PF01527">
    <property type="entry name" value="HTH_Tnp_1"/>
    <property type="match status" value="1"/>
</dbReference>
<evidence type="ECO:0000256" key="1">
    <source>
        <dbReference type="ARBA" id="ARBA00009964"/>
    </source>
</evidence>
<comment type="caution">
    <text evidence="2">The sequence shown here is derived from an EMBL/GenBank/DDBJ whole genome shotgun (WGS) entry which is preliminary data.</text>
</comment>
<dbReference type="GO" id="GO:0004803">
    <property type="term" value="F:transposase activity"/>
    <property type="evidence" value="ECO:0007669"/>
    <property type="project" value="InterPro"/>
</dbReference>
<organism evidence="2 3">
    <name type="scientific">Brucella endophytica</name>
    <dbReference type="NCBI Taxonomy" id="1963359"/>
    <lineage>
        <taxon>Bacteria</taxon>
        <taxon>Pseudomonadati</taxon>
        <taxon>Pseudomonadota</taxon>
        <taxon>Alphaproteobacteria</taxon>
        <taxon>Hyphomicrobiales</taxon>
        <taxon>Brucellaceae</taxon>
        <taxon>Brucella/Ochrobactrum group</taxon>
        <taxon>Brucella</taxon>
    </lineage>
</organism>
<dbReference type="Proteomes" id="UP000646478">
    <property type="component" value="Unassembled WGS sequence"/>
</dbReference>
<keyword evidence="3" id="KW-1185">Reference proteome</keyword>
<reference evidence="2" key="2">
    <citation type="submission" date="2020-09" db="EMBL/GenBank/DDBJ databases">
        <authorList>
            <person name="Sun Q."/>
            <person name="Zhou Y."/>
        </authorList>
    </citation>
    <scope>NUCLEOTIDE SEQUENCE</scope>
    <source>
        <strain evidence="2">CGMCC 1.15082</strain>
    </source>
</reference>
<dbReference type="InterPro" id="IPR002514">
    <property type="entry name" value="Transposase_8"/>
</dbReference>
<protein>
    <submittedName>
        <fullName evidence="2">Transposase</fullName>
    </submittedName>
</protein>
<dbReference type="NCBIfam" id="NF047595">
    <property type="entry name" value="IS66_ISRel24_TnpA"/>
    <property type="match status" value="1"/>
</dbReference>
<dbReference type="PANTHER" id="PTHR37936">
    <property type="entry name" value="TRANSPOSASE INSC FOR INSERTION ELEMENT IS2A-RELATED"/>
    <property type="match status" value="1"/>
</dbReference>
<gene>
    <name evidence="2" type="ORF">GCM10011491_47020</name>
</gene>
<dbReference type="InterPro" id="IPR010921">
    <property type="entry name" value="Trp_repressor/repl_initiator"/>
</dbReference>
<dbReference type="GO" id="GO:0006313">
    <property type="term" value="P:DNA transposition"/>
    <property type="evidence" value="ECO:0007669"/>
    <property type="project" value="InterPro"/>
</dbReference>
<reference evidence="2" key="1">
    <citation type="journal article" date="2014" name="Int. J. Syst. Evol. Microbiol.">
        <title>Complete genome sequence of Corynebacterium casei LMG S-19264T (=DSM 44701T), isolated from a smear-ripened cheese.</title>
        <authorList>
            <consortium name="US DOE Joint Genome Institute (JGI-PGF)"/>
            <person name="Walter F."/>
            <person name="Albersmeier A."/>
            <person name="Kalinowski J."/>
            <person name="Ruckert C."/>
        </authorList>
    </citation>
    <scope>NUCLEOTIDE SEQUENCE</scope>
    <source>
        <strain evidence="2">CGMCC 1.15082</strain>
    </source>
</reference>
<dbReference type="SUPFAM" id="SSF48295">
    <property type="entry name" value="TrpR-like"/>
    <property type="match status" value="1"/>
</dbReference>
<name>A0A916SSH6_9HYPH</name>
<dbReference type="PANTHER" id="PTHR37936:SF3">
    <property type="entry name" value="TRANSPOSASE INSC FOR INSERTION ELEMENT IS2A-RELATED"/>
    <property type="match status" value="1"/>
</dbReference>
<dbReference type="EMBL" id="BMHH01000069">
    <property type="protein sequence ID" value="GGB14036.1"/>
    <property type="molecule type" value="Genomic_DNA"/>
</dbReference>
<dbReference type="GO" id="GO:0043565">
    <property type="term" value="F:sequence-specific DNA binding"/>
    <property type="evidence" value="ECO:0007669"/>
    <property type="project" value="InterPro"/>
</dbReference>
<dbReference type="Gene3D" id="1.10.10.10">
    <property type="entry name" value="Winged helix-like DNA-binding domain superfamily/Winged helix DNA-binding domain"/>
    <property type="match status" value="1"/>
</dbReference>